<dbReference type="SUPFAM" id="SSF50494">
    <property type="entry name" value="Trypsin-like serine proteases"/>
    <property type="match status" value="1"/>
</dbReference>
<dbReference type="AlphaFoldDB" id="A0A7I8D3H0"/>
<keyword evidence="4" id="KW-0812">Transmembrane</keyword>
<dbReference type="GO" id="GO:0004252">
    <property type="term" value="F:serine-type endopeptidase activity"/>
    <property type="evidence" value="ECO:0007669"/>
    <property type="project" value="InterPro"/>
</dbReference>
<keyword evidence="7" id="KW-1185">Reference proteome</keyword>
<feature type="region of interest" description="Disordered" evidence="3">
    <location>
        <begin position="326"/>
        <end position="369"/>
    </location>
</feature>
<dbReference type="Pfam" id="PF13180">
    <property type="entry name" value="PDZ_2"/>
    <property type="match status" value="1"/>
</dbReference>
<protein>
    <recommendedName>
        <fullName evidence="5">PDZ domain-containing protein</fullName>
    </recommendedName>
</protein>
<feature type="compositionally biased region" description="Pro residues" evidence="3">
    <location>
        <begin position="218"/>
        <end position="251"/>
    </location>
</feature>
<evidence type="ECO:0000259" key="5">
    <source>
        <dbReference type="PROSITE" id="PS50106"/>
    </source>
</evidence>
<dbReference type="InterPro" id="IPR001478">
    <property type="entry name" value="PDZ"/>
</dbReference>
<dbReference type="Gene3D" id="2.40.10.120">
    <property type="match status" value="1"/>
</dbReference>
<dbReference type="GO" id="GO:0006508">
    <property type="term" value="P:proteolysis"/>
    <property type="evidence" value="ECO:0007669"/>
    <property type="project" value="UniProtKB-KW"/>
</dbReference>
<dbReference type="Pfam" id="PF13365">
    <property type="entry name" value="Trypsin_2"/>
    <property type="match status" value="1"/>
</dbReference>
<feature type="domain" description="PDZ" evidence="5">
    <location>
        <begin position="566"/>
        <end position="656"/>
    </location>
</feature>
<evidence type="ECO:0000256" key="1">
    <source>
        <dbReference type="ARBA" id="ARBA00022670"/>
    </source>
</evidence>
<sequence>MSDDLYDILKEFEEKEKQEAARAQQRKEELLKEENHLHPQKEAEQHLEKEMQSPVPPAQDSVSEPNPPVQPMMSPESSSAKPEQTPPSPPTPPSQDNVQPAQSDAPSSGGNGMPFQGGNGPVQGQSAGQPPYGGQQPGRAGYPHGPQGQQPIPPQGQMPPYPPHGGQSYPPQPQRPYGQNPNPYYRQYPQYPYNQNQNRPPYGGQQPGQTGYPHAPQGQPPYPPQNGQPYPPQGQMPYPPQNGQPATPPPEPQRHQPASQPPMPLPKDKEGENSTPNPDGTPPQKKRSMPFRILAIVVGVVFLGSVIGFSILGGYNLAHSGEGNNNAADNGTGNSASSSAPLESPSMDIEDIPGSDDRPQEEGALSPKQVYNQVSPSVVAITSYGADFMSGDSYGSGIIMNEEGYIITNAHVLSNANNVMRVKLLSGEEYEATFIAADSKTDLGIIKIDAPDLQPATFGNSDQLSVGDTVYAIGNPGGPQLESSFSSGMVSGINRKVMIEGNSEMSYIQTDAAINPGNSGGALINAFGQVVGINTAKMSTTSSGTAYEGLGFAIPISQAQPFIDQLIQYGKILNRVKLGASFQVVDETTAALYNLPQGLYVYQIEDDSNLLQAGVQPGDVITHADGQAVTDVDQLKDIIRQKQVGDTVRLTVSRQRRGSTQSQQFEVDVQLIEDVDTSFSQSGSSNQTSPLQ</sequence>
<feature type="compositionally biased region" description="Polar residues" evidence="3">
    <location>
        <begin position="96"/>
        <end position="108"/>
    </location>
</feature>
<dbReference type="EMBL" id="AP023321">
    <property type="protein sequence ID" value="BCI61371.1"/>
    <property type="molecule type" value="Genomic_DNA"/>
</dbReference>
<dbReference type="SMART" id="SM00228">
    <property type="entry name" value="PDZ"/>
    <property type="match status" value="1"/>
</dbReference>
<evidence type="ECO:0000256" key="4">
    <source>
        <dbReference type="SAM" id="Phobius"/>
    </source>
</evidence>
<dbReference type="KEGG" id="sman:C12CBH8_20100"/>
<feature type="compositionally biased region" description="Gly residues" evidence="3">
    <location>
        <begin position="109"/>
        <end position="121"/>
    </location>
</feature>
<feature type="compositionally biased region" description="Low complexity" evidence="3">
    <location>
        <begin position="326"/>
        <end position="346"/>
    </location>
</feature>
<feature type="transmembrane region" description="Helical" evidence="4">
    <location>
        <begin position="293"/>
        <end position="315"/>
    </location>
</feature>
<reference evidence="7" key="1">
    <citation type="submission" date="2020-07" db="EMBL/GenBank/DDBJ databases">
        <title>Complete genome sequencing of Clostridia bacterium strain 12CBH8.</title>
        <authorList>
            <person name="Sakamoto M."/>
            <person name="Murakami T."/>
            <person name="Mori H."/>
        </authorList>
    </citation>
    <scope>NUCLEOTIDE SEQUENCE [LARGE SCALE GENOMIC DNA]</scope>
    <source>
        <strain evidence="7">12CBH8</strain>
    </source>
</reference>
<dbReference type="PRINTS" id="PR00834">
    <property type="entry name" value="PROTEASES2C"/>
</dbReference>
<feature type="compositionally biased region" description="Pro residues" evidence="3">
    <location>
        <begin position="151"/>
        <end position="163"/>
    </location>
</feature>
<feature type="compositionally biased region" description="Low complexity" evidence="3">
    <location>
        <begin position="123"/>
        <end position="150"/>
    </location>
</feature>
<dbReference type="Gene3D" id="2.30.42.10">
    <property type="match status" value="1"/>
</dbReference>
<dbReference type="Proteomes" id="UP000593890">
    <property type="component" value="Chromosome"/>
</dbReference>
<organism evidence="6 7">
    <name type="scientific">Solibaculum mannosilyticum</name>
    <dbReference type="NCBI Taxonomy" id="2780922"/>
    <lineage>
        <taxon>Bacteria</taxon>
        <taxon>Bacillati</taxon>
        <taxon>Bacillota</taxon>
        <taxon>Clostridia</taxon>
        <taxon>Eubacteriales</taxon>
        <taxon>Oscillospiraceae</taxon>
        <taxon>Solibaculum</taxon>
    </lineage>
</organism>
<feature type="compositionally biased region" description="Basic and acidic residues" evidence="3">
    <location>
        <begin position="15"/>
        <end position="51"/>
    </location>
</feature>
<dbReference type="PANTHER" id="PTHR43343:SF3">
    <property type="entry name" value="PROTEASE DO-LIKE 8, CHLOROPLASTIC"/>
    <property type="match status" value="1"/>
</dbReference>
<dbReference type="InterPro" id="IPR051201">
    <property type="entry name" value="Chloro_Bact_Ser_Proteases"/>
</dbReference>
<evidence type="ECO:0000256" key="3">
    <source>
        <dbReference type="SAM" id="MobiDB-lite"/>
    </source>
</evidence>
<evidence type="ECO:0000313" key="6">
    <source>
        <dbReference type="EMBL" id="BCI61371.1"/>
    </source>
</evidence>
<accession>A0A7I8D3H0</accession>
<proteinExistence type="predicted"/>
<dbReference type="SUPFAM" id="SSF50156">
    <property type="entry name" value="PDZ domain-like"/>
    <property type="match status" value="1"/>
</dbReference>
<evidence type="ECO:0000313" key="7">
    <source>
        <dbReference type="Proteomes" id="UP000593890"/>
    </source>
</evidence>
<dbReference type="InterPro" id="IPR036034">
    <property type="entry name" value="PDZ_sf"/>
</dbReference>
<dbReference type="PANTHER" id="PTHR43343">
    <property type="entry name" value="PEPTIDASE S12"/>
    <property type="match status" value="1"/>
</dbReference>
<evidence type="ECO:0000256" key="2">
    <source>
        <dbReference type="ARBA" id="ARBA00022801"/>
    </source>
</evidence>
<feature type="compositionally biased region" description="Low complexity" evidence="3">
    <location>
        <begin position="164"/>
        <end position="217"/>
    </location>
</feature>
<dbReference type="InterPro" id="IPR009003">
    <property type="entry name" value="Peptidase_S1_PA"/>
</dbReference>
<gene>
    <name evidence="6" type="ORF">C12CBH8_20100</name>
</gene>
<keyword evidence="4" id="KW-0472">Membrane</keyword>
<dbReference type="RefSeq" id="WP_215533165.1">
    <property type="nucleotide sequence ID" value="NZ_AP023321.1"/>
</dbReference>
<keyword evidence="1" id="KW-0645">Protease</keyword>
<keyword evidence="4" id="KW-1133">Transmembrane helix</keyword>
<feature type="compositionally biased region" description="Pro residues" evidence="3">
    <location>
        <begin position="84"/>
        <end position="93"/>
    </location>
</feature>
<dbReference type="InterPro" id="IPR001940">
    <property type="entry name" value="Peptidase_S1C"/>
</dbReference>
<name>A0A7I8D3H0_9FIRM</name>
<keyword evidence="2" id="KW-0378">Hydrolase</keyword>
<feature type="region of interest" description="Disordered" evidence="3">
    <location>
        <begin position="15"/>
        <end position="286"/>
    </location>
</feature>
<dbReference type="PROSITE" id="PS50106">
    <property type="entry name" value="PDZ"/>
    <property type="match status" value="1"/>
</dbReference>